<dbReference type="CDD" id="cd00090">
    <property type="entry name" value="HTH_ARSR"/>
    <property type="match status" value="1"/>
</dbReference>
<name>K9UEJ6_CHAP6</name>
<gene>
    <name evidence="5" type="ORF">Cha6605_1700</name>
</gene>
<dbReference type="Proteomes" id="UP000010366">
    <property type="component" value="Chromosome"/>
</dbReference>
<accession>K9UEJ6</accession>
<dbReference type="SUPFAM" id="SSF46785">
    <property type="entry name" value="Winged helix' DNA-binding domain"/>
    <property type="match status" value="1"/>
</dbReference>
<dbReference type="PANTHER" id="PTHR43132:SF6">
    <property type="entry name" value="HTH-TYPE TRANSCRIPTIONAL REPRESSOR CZRA"/>
    <property type="match status" value="1"/>
</dbReference>
<dbReference type="InterPro" id="IPR011991">
    <property type="entry name" value="ArsR-like_HTH"/>
</dbReference>
<dbReference type="Gene3D" id="1.10.10.10">
    <property type="entry name" value="Winged helix-like DNA-binding domain superfamily/Winged helix DNA-binding domain"/>
    <property type="match status" value="1"/>
</dbReference>
<dbReference type="HOGENOM" id="CLU_097806_7_3_3"/>
<evidence type="ECO:0000256" key="3">
    <source>
        <dbReference type="ARBA" id="ARBA00023163"/>
    </source>
</evidence>
<dbReference type="KEGG" id="cmp:Cha6605_1700"/>
<dbReference type="InterPro" id="IPR001845">
    <property type="entry name" value="HTH_ArsR_DNA-bd_dom"/>
</dbReference>
<dbReference type="OrthoDB" id="9794330at2"/>
<dbReference type="SMART" id="SM00418">
    <property type="entry name" value="HTH_ARSR"/>
    <property type="match status" value="1"/>
</dbReference>
<dbReference type="AlphaFoldDB" id="K9UEJ6"/>
<sequence length="133" mass="14932">MTEQEYSSKSIDNAQAPSCDARLIHLDNVRQLQLEILPMAQAQRRAELFNVLADPNRLRLLSALADRELCVCDLAAGLKMGESAVSHQLRVLKSMRMVNYRKEGRNVYYSLADSQAIDLHKSICAQLSSSQLL</sequence>
<protein>
    <submittedName>
        <fullName evidence="5">Putative transcriptional regulator</fullName>
    </submittedName>
</protein>
<feature type="domain" description="HTH arsR-type" evidence="4">
    <location>
        <begin position="37"/>
        <end position="131"/>
    </location>
</feature>
<keyword evidence="3" id="KW-0804">Transcription</keyword>
<dbReference type="EMBL" id="CP003600">
    <property type="protein sequence ID" value="AFY92831.1"/>
    <property type="molecule type" value="Genomic_DNA"/>
</dbReference>
<dbReference type="PROSITE" id="PS50987">
    <property type="entry name" value="HTH_ARSR_2"/>
    <property type="match status" value="1"/>
</dbReference>
<dbReference type="eggNOG" id="COG0640">
    <property type="taxonomic scope" value="Bacteria"/>
</dbReference>
<dbReference type="Pfam" id="PF01022">
    <property type="entry name" value="HTH_5"/>
    <property type="match status" value="1"/>
</dbReference>
<dbReference type="InterPro" id="IPR036388">
    <property type="entry name" value="WH-like_DNA-bd_sf"/>
</dbReference>
<dbReference type="GO" id="GO:0003677">
    <property type="term" value="F:DNA binding"/>
    <property type="evidence" value="ECO:0007669"/>
    <property type="project" value="UniProtKB-KW"/>
</dbReference>
<dbReference type="PRINTS" id="PR00778">
    <property type="entry name" value="HTHARSR"/>
</dbReference>
<evidence type="ECO:0000313" key="5">
    <source>
        <dbReference type="EMBL" id="AFY92831.1"/>
    </source>
</evidence>
<evidence type="ECO:0000259" key="4">
    <source>
        <dbReference type="PROSITE" id="PS50987"/>
    </source>
</evidence>
<keyword evidence="2" id="KW-0238">DNA-binding</keyword>
<keyword evidence="6" id="KW-1185">Reference proteome</keyword>
<evidence type="ECO:0000256" key="1">
    <source>
        <dbReference type="ARBA" id="ARBA00023015"/>
    </source>
</evidence>
<dbReference type="InterPro" id="IPR051011">
    <property type="entry name" value="Metal_resp_trans_reg"/>
</dbReference>
<dbReference type="RefSeq" id="WP_015159005.1">
    <property type="nucleotide sequence ID" value="NC_019697.1"/>
</dbReference>
<dbReference type="PANTHER" id="PTHR43132">
    <property type="entry name" value="ARSENICAL RESISTANCE OPERON REPRESSOR ARSR-RELATED"/>
    <property type="match status" value="1"/>
</dbReference>
<dbReference type="GO" id="GO:0003700">
    <property type="term" value="F:DNA-binding transcription factor activity"/>
    <property type="evidence" value="ECO:0007669"/>
    <property type="project" value="InterPro"/>
</dbReference>
<keyword evidence="1" id="KW-0805">Transcription regulation</keyword>
<dbReference type="NCBIfam" id="NF033788">
    <property type="entry name" value="HTH_metalloreg"/>
    <property type="match status" value="1"/>
</dbReference>
<dbReference type="STRING" id="1173020.Cha6605_1700"/>
<evidence type="ECO:0000313" key="6">
    <source>
        <dbReference type="Proteomes" id="UP000010366"/>
    </source>
</evidence>
<organism evidence="5 6">
    <name type="scientific">Chamaesiphon minutus (strain ATCC 27169 / PCC 6605)</name>
    <dbReference type="NCBI Taxonomy" id="1173020"/>
    <lineage>
        <taxon>Bacteria</taxon>
        <taxon>Bacillati</taxon>
        <taxon>Cyanobacteriota</taxon>
        <taxon>Cyanophyceae</taxon>
        <taxon>Gomontiellales</taxon>
        <taxon>Chamaesiphonaceae</taxon>
        <taxon>Chamaesiphon</taxon>
    </lineage>
</organism>
<reference evidence="5 6" key="1">
    <citation type="submission" date="2012-05" db="EMBL/GenBank/DDBJ databases">
        <title>Finished chromosome of genome of Chamaesiphon sp. PCC 6605.</title>
        <authorList>
            <consortium name="US DOE Joint Genome Institute"/>
            <person name="Gugger M."/>
            <person name="Coursin T."/>
            <person name="Rippka R."/>
            <person name="Tandeau De Marsac N."/>
            <person name="Huntemann M."/>
            <person name="Wei C.-L."/>
            <person name="Han J."/>
            <person name="Detter J.C."/>
            <person name="Han C."/>
            <person name="Tapia R."/>
            <person name="Chen A."/>
            <person name="Kyrpides N."/>
            <person name="Mavromatis K."/>
            <person name="Markowitz V."/>
            <person name="Szeto E."/>
            <person name="Ivanova N."/>
            <person name="Pagani I."/>
            <person name="Pati A."/>
            <person name="Goodwin L."/>
            <person name="Nordberg H.P."/>
            <person name="Cantor M.N."/>
            <person name="Hua S.X."/>
            <person name="Woyke T."/>
            <person name="Kerfeld C.A."/>
        </authorList>
    </citation>
    <scope>NUCLEOTIDE SEQUENCE [LARGE SCALE GENOMIC DNA]</scope>
    <source>
        <strain evidence="6">ATCC 27169 / PCC 6605</strain>
    </source>
</reference>
<dbReference type="InterPro" id="IPR036390">
    <property type="entry name" value="WH_DNA-bd_sf"/>
</dbReference>
<proteinExistence type="predicted"/>
<evidence type="ECO:0000256" key="2">
    <source>
        <dbReference type="ARBA" id="ARBA00023125"/>
    </source>
</evidence>